<keyword evidence="1" id="KW-0732">Signal</keyword>
<feature type="chain" id="PRO_5035176021" evidence="1">
    <location>
        <begin position="21"/>
        <end position="68"/>
    </location>
</feature>
<sequence length="68" mass="6909">MLKRLLTAVCATGFVATAAAADPTWMLGGTISFGGNASPELGLTAKILSSDQRDDVVGALGVIYCYGT</sequence>
<dbReference type="Proteomes" id="UP000640583">
    <property type="component" value="Unassembled WGS sequence"/>
</dbReference>
<name>A0A8J7LM34_9RHOB</name>
<organism evidence="2 3">
    <name type="scientific">Halocynthiibacter styelae</name>
    <dbReference type="NCBI Taxonomy" id="2761955"/>
    <lineage>
        <taxon>Bacteria</taxon>
        <taxon>Pseudomonadati</taxon>
        <taxon>Pseudomonadota</taxon>
        <taxon>Alphaproteobacteria</taxon>
        <taxon>Rhodobacterales</taxon>
        <taxon>Paracoccaceae</taxon>
        <taxon>Halocynthiibacter</taxon>
    </lineage>
</organism>
<dbReference type="RefSeq" id="WP_228850071.1">
    <property type="nucleotide sequence ID" value="NZ_JADCKQ010000019.1"/>
</dbReference>
<accession>A0A8J7LM34</accession>
<protein>
    <submittedName>
        <fullName evidence="2">Uncharacterized protein</fullName>
    </submittedName>
</protein>
<comment type="caution">
    <text evidence="2">The sequence shown here is derived from an EMBL/GenBank/DDBJ whole genome shotgun (WGS) entry which is preliminary data.</text>
</comment>
<gene>
    <name evidence="2" type="ORF">H1D41_17135</name>
</gene>
<reference evidence="2" key="1">
    <citation type="submission" date="2020-10" db="EMBL/GenBank/DDBJ databases">
        <title>Paenihalocynthiibacter styelae gen. nov., sp. nov., isolated from stalked sea squirt Styela clava.</title>
        <authorList>
            <person name="Kim Y.-O."/>
            <person name="Yoon J.-H."/>
        </authorList>
    </citation>
    <scope>NUCLEOTIDE SEQUENCE</scope>
    <source>
        <strain evidence="2">MYP1-1</strain>
    </source>
</reference>
<evidence type="ECO:0000313" key="2">
    <source>
        <dbReference type="EMBL" id="MBI1495369.1"/>
    </source>
</evidence>
<dbReference type="EMBL" id="JADCKQ010000019">
    <property type="protein sequence ID" value="MBI1495369.1"/>
    <property type="molecule type" value="Genomic_DNA"/>
</dbReference>
<evidence type="ECO:0000256" key="1">
    <source>
        <dbReference type="SAM" id="SignalP"/>
    </source>
</evidence>
<dbReference type="AlphaFoldDB" id="A0A8J7LM34"/>
<proteinExistence type="predicted"/>
<keyword evidence="3" id="KW-1185">Reference proteome</keyword>
<evidence type="ECO:0000313" key="3">
    <source>
        <dbReference type="Proteomes" id="UP000640583"/>
    </source>
</evidence>
<feature type="signal peptide" evidence="1">
    <location>
        <begin position="1"/>
        <end position="20"/>
    </location>
</feature>